<dbReference type="Pfam" id="PF00005">
    <property type="entry name" value="ABC_tran"/>
    <property type="match status" value="1"/>
</dbReference>
<evidence type="ECO:0000256" key="7">
    <source>
        <dbReference type="ARBA" id="ARBA00022989"/>
    </source>
</evidence>
<evidence type="ECO:0000256" key="8">
    <source>
        <dbReference type="ARBA" id="ARBA00023136"/>
    </source>
</evidence>
<dbReference type="Pfam" id="PF19055">
    <property type="entry name" value="ABC2_membrane_7"/>
    <property type="match status" value="1"/>
</dbReference>
<reference evidence="12" key="1">
    <citation type="journal article" date="2023" name="Mol. Biol. Evol.">
        <title>Third-Generation Sequencing Reveals the Adaptive Role of the Epigenome in Three Deep-Sea Polychaetes.</title>
        <authorList>
            <person name="Perez M."/>
            <person name="Aroh O."/>
            <person name="Sun Y."/>
            <person name="Lan Y."/>
            <person name="Juniper S.K."/>
            <person name="Young C.R."/>
            <person name="Angers B."/>
            <person name="Qian P.Y."/>
        </authorList>
    </citation>
    <scope>NUCLEOTIDE SEQUENCE</scope>
    <source>
        <strain evidence="12">P08H-3</strain>
    </source>
</reference>
<dbReference type="Pfam" id="PF01061">
    <property type="entry name" value="ABC2_membrane"/>
    <property type="match status" value="1"/>
</dbReference>
<proteinExistence type="inferred from homology"/>
<comment type="caution">
    <text evidence="12">The sequence shown here is derived from an EMBL/GenBank/DDBJ whole genome shotgun (WGS) entry which is preliminary data.</text>
</comment>
<dbReference type="GO" id="GO:0140359">
    <property type="term" value="F:ABC-type transporter activity"/>
    <property type="evidence" value="ECO:0007669"/>
    <property type="project" value="InterPro"/>
</dbReference>
<feature type="domain" description="ABC transporter" evidence="11">
    <location>
        <begin position="79"/>
        <end position="285"/>
    </location>
</feature>
<evidence type="ECO:0000256" key="4">
    <source>
        <dbReference type="ARBA" id="ARBA00022692"/>
    </source>
</evidence>
<sequence length="629" mass="70089">MTKMKDSETRLLLGDSESLDLTEPTNSPGTIPSYNATDKVSDILSNDGLINNKKCLSSDIEVTHFQRQVDMPSEKGGLLSCCKIGKEKVKKTILDDVSGIAKAGSLLVIMGASGSGKTTLLNCLTRRNLRLLEVEGTILVNGINIGENISGISGYIQQDDLFIGTLSVREHLWFNAVLRLKDISDVDREGRIEQVLVELLTKPSILFCDEPTSGLDSYTARNVVQSLKNLAEKGHTIICTIHQPSSEVFAMFDELLVMAEGRVAYLGSNKDALKFFSGLGLHCPPNYNPADFLINTLAVVPGHEKKSKETIKLVCNCFQESSYARRVQYLMEEQTSHKDDKFVLEMDDVINGDKGKQDYAASWWVQMKMCFWRCLTNLRRNRKVFPAKFLQLLLTGLLLGSLYWQQPYTVTGSANMNGALFMLMVQGSFNLAYSVVMIPFTIFSVFVYIACSYWMIGLYPAADAFFIAAAALIILCSTAVAYGHFAASLFRDAQLALLMLPFLLGTTLLFSGYLLKEGSASKLFKPIEWISSYRYAYEILFVNQWENVRYIACDYVTTSDSVSQSFNMTTASGILKPDDMCYTTGRALIRSYGYKIGDVNNCFIVLIALLVIVEALGYFALRLKTYRAK</sequence>
<evidence type="ECO:0000259" key="11">
    <source>
        <dbReference type="PROSITE" id="PS50893"/>
    </source>
</evidence>
<dbReference type="InterPro" id="IPR043926">
    <property type="entry name" value="ABCG_dom"/>
</dbReference>
<keyword evidence="6" id="KW-0067">ATP-binding</keyword>
<comment type="similarity">
    <text evidence="2">Belongs to the ABC transporter superfamily. ABCG family. Eye pigment precursor importer (TC 3.A.1.204) subfamily.</text>
</comment>
<dbReference type="AlphaFoldDB" id="A0AAD9IRY4"/>
<protein>
    <recommendedName>
        <fullName evidence="11">ABC transporter domain-containing protein</fullName>
    </recommendedName>
</protein>
<accession>A0AAD9IRY4</accession>
<evidence type="ECO:0000256" key="9">
    <source>
        <dbReference type="SAM" id="MobiDB-lite"/>
    </source>
</evidence>
<dbReference type="SMART" id="SM00382">
    <property type="entry name" value="AAA"/>
    <property type="match status" value="1"/>
</dbReference>
<feature type="transmembrane region" description="Helical" evidence="10">
    <location>
        <begin position="495"/>
        <end position="515"/>
    </location>
</feature>
<evidence type="ECO:0000256" key="6">
    <source>
        <dbReference type="ARBA" id="ARBA00022840"/>
    </source>
</evidence>
<comment type="subcellular location">
    <subcellularLocation>
        <location evidence="1">Membrane</location>
        <topology evidence="1">Multi-pass membrane protein</topology>
    </subcellularLocation>
</comment>
<dbReference type="PANTHER" id="PTHR48041">
    <property type="entry name" value="ABC TRANSPORTER G FAMILY MEMBER 28"/>
    <property type="match status" value="1"/>
</dbReference>
<name>A0AAD9IRY4_9ANNE</name>
<feature type="transmembrane region" description="Helical" evidence="10">
    <location>
        <begin position="465"/>
        <end position="483"/>
    </location>
</feature>
<keyword evidence="8 10" id="KW-0472">Membrane</keyword>
<evidence type="ECO:0000256" key="2">
    <source>
        <dbReference type="ARBA" id="ARBA00005814"/>
    </source>
</evidence>
<evidence type="ECO:0000256" key="3">
    <source>
        <dbReference type="ARBA" id="ARBA00022448"/>
    </source>
</evidence>
<dbReference type="Gene3D" id="3.40.50.300">
    <property type="entry name" value="P-loop containing nucleotide triphosphate hydrolases"/>
    <property type="match status" value="2"/>
</dbReference>
<evidence type="ECO:0000313" key="12">
    <source>
        <dbReference type="EMBL" id="KAK2139564.1"/>
    </source>
</evidence>
<dbReference type="InterPro" id="IPR013525">
    <property type="entry name" value="ABC2_TM"/>
</dbReference>
<dbReference type="SUPFAM" id="SSF52540">
    <property type="entry name" value="P-loop containing nucleoside triphosphate hydrolases"/>
    <property type="match status" value="1"/>
</dbReference>
<feature type="transmembrane region" description="Helical" evidence="10">
    <location>
        <begin position="440"/>
        <end position="459"/>
    </location>
</feature>
<dbReference type="GO" id="GO:0005524">
    <property type="term" value="F:ATP binding"/>
    <property type="evidence" value="ECO:0007669"/>
    <property type="project" value="UniProtKB-KW"/>
</dbReference>
<dbReference type="EMBL" id="JAODUP010001716">
    <property type="protein sequence ID" value="KAK2139564.1"/>
    <property type="molecule type" value="Genomic_DNA"/>
</dbReference>
<dbReference type="PANTHER" id="PTHR48041:SF139">
    <property type="entry name" value="PROTEIN SCARLET"/>
    <property type="match status" value="1"/>
</dbReference>
<evidence type="ECO:0000256" key="10">
    <source>
        <dbReference type="SAM" id="Phobius"/>
    </source>
</evidence>
<feature type="transmembrane region" description="Helical" evidence="10">
    <location>
        <begin position="385"/>
        <end position="404"/>
    </location>
</feature>
<dbReference type="GO" id="GO:0016887">
    <property type="term" value="F:ATP hydrolysis activity"/>
    <property type="evidence" value="ECO:0007669"/>
    <property type="project" value="InterPro"/>
</dbReference>
<evidence type="ECO:0000313" key="13">
    <source>
        <dbReference type="Proteomes" id="UP001208570"/>
    </source>
</evidence>
<feature type="compositionally biased region" description="Polar residues" evidence="9">
    <location>
        <begin position="23"/>
        <end position="32"/>
    </location>
</feature>
<dbReference type="Proteomes" id="UP001208570">
    <property type="component" value="Unassembled WGS sequence"/>
</dbReference>
<organism evidence="12 13">
    <name type="scientific">Paralvinella palmiformis</name>
    <dbReference type="NCBI Taxonomy" id="53620"/>
    <lineage>
        <taxon>Eukaryota</taxon>
        <taxon>Metazoa</taxon>
        <taxon>Spiralia</taxon>
        <taxon>Lophotrochozoa</taxon>
        <taxon>Annelida</taxon>
        <taxon>Polychaeta</taxon>
        <taxon>Sedentaria</taxon>
        <taxon>Canalipalpata</taxon>
        <taxon>Terebellida</taxon>
        <taxon>Terebelliformia</taxon>
        <taxon>Alvinellidae</taxon>
        <taxon>Paralvinella</taxon>
    </lineage>
</organism>
<feature type="region of interest" description="Disordered" evidence="9">
    <location>
        <begin position="1"/>
        <end position="32"/>
    </location>
</feature>
<evidence type="ECO:0000256" key="1">
    <source>
        <dbReference type="ARBA" id="ARBA00004141"/>
    </source>
</evidence>
<gene>
    <name evidence="12" type="ORF">LSH36_1718g00024</name>
</gene>
<keyword evidence="7 10" id="KW-1133">Transmembrane helix</keyword>
<feature type="transmembrane region" description="Helical" evidence="10">
    <location>
        <begin position="603"/>
        <end position="621"/>
    </location>
</feature>
<dbReference type="CDD" id="cd03213">
    <property type="entry name" value="ABCG_EPDR"/>
    <property type="match status" value="1"/>
</dbReference>
<keyword evidence="4 10" id="KW-0812">Transmembrane</keyword>
<keyword evidence="5" id="KW-0547">Nucleotide-binding</keyword>
<dbReference type="InterPro" id="IPR050352">
    <property type="entry name" value="ABCG_transporters"/>
</dbReference>
<evidence type="ECO:0000256" key="5">
    <source>
        <dbReference type="ARBA" id="ARBA00022741"/>
    </source>
</evidence>
<dbReference type="GO" id="GO:0016020">
    <property type="term" value="C:membrane"/>
    <property type="evidence" value="ECO:0007669"/>
    <property type="project" value="UniProtKB-SubCell"/>
</dbReference>
<dbReference type="InterPro" id="IPR003439">
    <property type="entry name" value="ABC_transporter-like_ATP-bd"/>
</dbReference>
<dbReference type="InterPro" id="IPR027417">
    <property type="entry name" value="P-loop_NTPase"/>
</dbReference>
<dbReference type="InterPro" id="IPR003593">
    <property type="entry name" value="AAA+_ATPase"/>
</dbReference>
<dbReference type="PROSITE" id="PS50893">
    <property type="entry name" value="ABC_TRANSPORTER_2"/>
    <property type="match status" value="1"/>
</dbReference>
<keyword evidence="13" id="KW-1185">Reference proteome</keyword>
<keyword evidence="3" id="KW-0813">Transport</keyword>